<keyword evidence="5" id="KW-0653">Protein transport</keyword>
<evidence type="ECO:0000256" key="4">
    <source>
        <dbReference type="ARBA" id="ARBA00022816"/>
    </source>
</evidence>
<accession>A0ABM1BB07</accession>
<keyword evidence="4" id="KW-0509">mRNA transport</keyword>
<name>A0ABM1BB07_LIMPO</name>
<comment type="subcellular location">
    <subcellularLocation>
        <location evidence="1">Nucleus</location>
        <location evidence="1">Nuclear pore complex</location>
    </subcellularLocation>
</comment>
<evidence type="ECO:0000256" key="12">
    <source>
        <dbReference type="ARBA" id="ARBA00030897"/>
    </source>
</evidence>
<evidence type="ECO:0000256" key="7">
    <source>
        <dbReference type="ARBA" id="ARBA00023132"/>
    </source>
</evidence>
<proteinExistence type="inferred from homology"/>
<keyword evidence="13" id="KW-1185">Reference proteome</keyword>
<evidence type="ECO:0000256" key="1">
    <source>
        <dbReference type="ARBA" id="ARBA00004567"/>
    </source>
</evidence>
<evidence type="ECO:0000256" key="2">
    <source>
        <dbReference type="ARBA" id="ARBA00011056"/>
    </source>
</evidence>
<dbReference type="GeneID" id="106462968"/>
<evidence type="ECO:0000256" key="11">
    <source>
        <dbReference type="ARBA" id="ARBA00029983"/>
    </source>
</evidence>
<dbReference type="Proteomes" id="UP000694941">
    <property type="component" value="Unplaced"/>
</dbReference>
<evidence type="ECO:0000313" key="14">
    <source>
        <dbReference type="RefSeq" id="XP_013778392.1"/>
    </source>
</evidence>
<evidence type="ECO:0000256" key="10">
    <source>
        <dbReference type="ARBA" id="ARBA00026227"/>
    </source>
</evidence>
<evidence type="ECO:0000256" key="6">
    <source>
        <dbReference type="ARBA" id="ARBA00023010"/>
    </source>
</evidence>
<keyword evidence="6" id="KW-0811">Translocation</keyword>
<evidence type="ECO:0000256" key="3">
    <source>
        <dbReference type="ARBA" id="ARBA00022448"/>
    </source>
</evidence>
<keyword evidence="8" id="KW-0539">Nucleus</keyword>
<dbReference type="InterPro" id="IPR012476">
    <property type="entry name" value="GLE1"/>
</dbReference>
<evidence type="ECO:0000256" key="5">
    <source>
        <dbReference type="ARBA" id="ARBA00022927"/>
    </source>
</evidence>
<protein>
    <recommendedName>
        <fullName evidence="10">mRNA export factor GLE1</fullName>
    </recommendedName>
    <alternativeName>
        <fullName evidence="12">GLE1 RNA export mediator</fullName>
    </alternativeName>
    <alternativeName>
        <fullName evidence="11">Nucleoporin GLE1</fullName>
    </alternativeName>
</protein>
<comment type="function">
    <text evidence="9">Required for the export of mRNAs containing poly(A) tails from the nucleus into the cytoplasm. May be involved in the terminal step of the mRNA transport through the nuclear pore complex (NPC).</text>
</comment>
<evidence type="ECO:0000256" key="9">
    <source>
        <dbReference type="ARBA" id="ARBA00024680"/>
    </source>
</evidence>
<evidence type="ECO:0000313" key="13">
    <source>
        <dbReference type="Proteomes" id="UP000694941"/>
    </source>
</evidence>
<organism evidence="13 14">
    <name type="scientific">Limulus polyphemus</name>
    <name type="common">Atlantic horseshoe crab</name>
    <dbReference type="NCBI Taxonomy" id="6850"/>
    <lineage>
        <taxon>Eukaryota</taxon>
        <taxon>Metazoa</taxon>
        <taxon>Ecdysozoa</taxon>
        <taxon>Arthropoda</taxon>
        <taxon>Chelicerata</taxon>
        <taxon>Merostomata</taxon>
        <taxon>Xiphosura</taxon>
        <taxon>Limulidae</taxon>
        <taxon>Limulus</taxon>
    </lineage>
</organism>
<dbReference type="Pfam" id="PF07817">
    <property type="entry name" value="GLE1"/>
    <property type="match status" value="1"/>
</dbReference>
<comment type="similarity">
    <text evidence="2">Belongs to the GLE1 family.</text>
</comment>
<sequence>MFHQACPKAALSSSWSQGEGQIASKHESAFAVAGVIVGLWCDYPDLGDLIMAHFYTRCPYLVPYYVPQQEGQSEEDYYRALGYTYTDGVVENQDKFLKRMSGFMRLYAAILQTSPPPRCKKSNPHGINHGWQWLAQVLNLEPRPDITATLLLDFLEFAGHAMFKAYGQQFQKLLHILCTGYFPKIKKVTPTGSSGPVSRLEAFLQNAIKSRIIQPPDGVLKTNFWFTS</sequence>
<dbReference type="PANTHER" id="PTHR12960:SF0">
    <property type="entry name" value="MRNA EXPORT FACTOR GLE1"/>
    <property type="match status" value="1"/>
</dbReference>
<reference evidence="14" key="1">
    <citation type="submission" date="2025-08" db="UniProtKB">
        <authorList>
            <consortium name="RefSeq"/>
        </authorList>
    </citation>
    <scope>IDENTIFICATION</scope>
    <source>
        <tissue evidence="14">Muscle</tissue>
    </source>
</reference>
<dbReference type="InterPro" id="IPR038506">
    <property type="entry name" value="GLE1-like_sf"/>
</dbReference>
<dbReference type="PANTHER" id="PTHR12960">
    <property type="entry name" value="GLE-1-RELATED"/>
    <property type="match status" value="1"/>
</dbReference>
<dbReference type="Gene3D" id="1.25.40.510">
    <property type="entry name" value="GLE1-like"/>
    <property type="match status" value="1"/>
</dbReference>
<gene>
    <name evidence="14" type="primary">LOC106462968</name>
</gene>
<keyword evidence="7" id="KW-0906">Nuclear pore complex</keyword>
<keyword evidence="3" id="KW-0813">Transport</keyword>
<evidence type="ECO:0000256" key="8">
    <source>
        <dbReference type="ARBA" id="ARBA00023242"/>
    </source>
</evidence>
<dbReference type="RefSeq" id="XP_013778392.1">
    <property type="nucleotide sequence ID" value="XM_013922938.2"/>
</dbReference>